<keyword evidence="2" id="KW-1185">Reference proteome</keyword>
<gene>
    <name evidence="1" type="ORF">POCTA_138.1.T1580051</name>
</gene>
<name>A0A8S1YN15_PAROT</name>
<dbReference type="AlphaFoldDB" id="A0A8S1YN15"/>
<organism evidence="1 2">
    <name type="scientific">Paramecium octaurelia</name>
    <dbReference type="NCBI Taxonomy" id="43137"/>
    <lineage>
        <taxon>Eukaryota</taxon>
        <taxon>Sar</taxon>
        <taxon>Alveolata</taxon>
        <taxon>Ciliophora</taxon>
        <taxon>Intramacronucleata</taxon>
        <taxon>Oligohymenophorea</taxon>
        <taxon>Peniculida</taxon>
        <taxon>Parameciidae</taxon>
        <taxon>Paramecium</taxon>
    </lineage>
</organism>
<accession>A0A8S1YN15</accession>
<evidence type="ECO:0000313" key="1">
    <source>
        <dbReference type="EMBL" id="CAD8212524.1"/>
    </source>
</evidence>
<dbReference type="Proteomes" id="UP000683925">
    <property type="component" value="Unassembled WGS sequence"/>
</dbReference>
<proteinExistence type="predicted"/>
<comment type="caution">
    <text evidence="1">The sequence shown here is derived from an EMBL/GenBank/DDBJ whole genome shotgun (WGS) entry which is preliminary data.</text>
</comment>
<dbReference type="EMBL" id="CAJJDP010000160">
    <property type="protein sequence ID" value="CAD8212524.1"/>
    <property type="molecule type" value="Genomic_DNA"/>
</dbReference>
<evidence type="ECO:0000313" key="2">
    <source>
        <dbReference type="Proteomes" id="UP000683925"/>
    </source>
</evidence>
<reference evidence="1" key="1">
    <citation type="submission" date="2021-01" db="EMBL/GenBank/DDBJ databases">
        <authorList>
            <consortium name="Genoscope - CEA"/>
            <person name="William W."/>
        </authorList>
    </citation>
    <scope>NUCLEOTIDE SEQUENCE</scope>
</reference>
<protein>
    <submittedName>
        <fullName evidence="1">Uncharacterized protein</fullName>
    </submittedName>
</protein>
<sequence>MQNQIIINNFVQKNICYALLSSFYYIFIQKLTNSLFQRRMPSKSPLDHRQDLLRILK</sequence>